<evidence type="ECO:0000313" key="3">
    <source>
        <dbReference type="Proteomes" id="UP000593571"/>
    </source>
</evidence>
<dbReference type="EMBL" id="JACASE010000014">
    <property type="protein sequence ID" value="KAF6410363.1"/>
    <property type="molecule type" value="Genomic_DNA"/>
</dbReference>
<dbReference type="Proteomes" id="UP000593571">
    <property type="component" value="Unassembled WGS sequence"/>
</dbReference>
<organism evidence="2 3">
    <name type="scientific">Rousettus aegyptiacus</name>
    <name type="common">Egyptian fruit bat</name>
    <name type="synonym">Pteropus aegyptiacus</name>
    <dbReference type="NCBI Taxonomy" id="9407"/>
    <lineage>
        <taxon>Eukaryota</taxon>
        <taxon>Metazoa</taxon>
        <taxon>Chordata</taxon>
        <taxon>Craniata</taxon>
        <taxon>Vertebrata</taxon>
        <taxon>Euteleostomi</taxon>
        <taxon>Mammalia</taxon>
        <taxon>Eutheria</taxon>
        <taxon>Laurasiatheria</taxon>
        <taxon>Chiroptera</taxon>
        <taxon>Yinpterochiroptera</taxon>
        <taxon>Pteropodoidea</taxon>
        <taxon>Pteropodidae</taxon>
        <taxon>Rousettinae</taxon>
        <taxon>Rousettus</taxon>
    </lineage>
</organism>
<feature type="region of interest" description="Disordered" evidence="1">
    <location>
        <begin position="107"/>
        <end position="184"/>
    </location>
</feature>
<protein>
    <submittedName>
        <fullName evidence="2">Uncharacterized protein</fullName>
    </submittedName>
</protein>
<evidence type="ECO:0000256" key="1">
    <source>
        <dbReference type="SAM" id="MobiDB-lite"/>
    </source>
</evidence>
<dbReference type="AlphaFoldDB" id="A0A7J8CHH7"/>
<feature type="compositionally biased region" description="Basic residues" evidence="1">
    <location>
        <begin position="174"/>
        <end position="184"/>
    </location>
</feature>
<feature type="compositionally biased region" description="Low complexity" evidence="1">
    <location>
        <begin position="42"/>
        <end position="73"/>
    </location>
</feature>
<reference evidence="2 3" key="1">
    <citation type="journal article" date="2020" name="Nature">
        <title>Six reference-quality genomes reveal evolution of bat adaptations.</title>
        <authorList>
            <person name="Jebb D."/>
            <person name="Huang Z."/>
            <person name="Pippel M."/>
            <person name="Hughes G.M."/>
            <person name="Lavrichenko K."/>
            <person name="Devanna P."/>
            <person name="Winkler S."/>
            <person name="Jermiin L.S."/>
            <person name="Skirmuntt E.C."/>
            <person name="Katzourakis A."/>
            <person name="Burkitt-Gray L."/>
            <person name="Ray D.A."/>
            <person name="Sullivan K.A.M."/>
            <person name="Roscito J.G."/>
            <person name="Kirilenko B.M."/>
            <person name="Davalos L.M."/>
            <person name="Corthals A.P."/>
            <person name="Power M.L."/>
            <person name="Jones G."/>
            <person name="Ransome R.D."/>
            <person name="Dechmann D.K.N."/>
            <person name="Locatelli A.G."/>
            <person name="Puechmaille S.J."/>
            <person name="Fedrigo O."/>
            <person name="Jarvis E.D."/>
            <person name="Hiller M."/>
            <person name="Vernes S.C."/>
            <person name="Myers E.W."/>
            <person name="Teeling E.C."/>
        </authorList>
    </citation>
    <scope>NUCLEOTIDE SEQUENCE [LARGE SCALE GENOMIC DNA]</scope>
    <source>
        <strain evidence="2">MRouAeg1</strain>
        <tissue evidence="2">Muscle</tissue>
    </source>
</reference>
<comment type="caution">
    <text evidence="2">The sequence shown here is derived from an EMBL/GenBank/DDBJ whole genome shotgun (WGS) entry which is preliminary data.</text>
</comment>
<keyword evidence="3" id="KW-1185">Reference proteome</keyword>
<evidence type="ECO:0000313" key="2">
    <source>
        <dbReference type="EMBL" id="KAF6410363.1"/>
    </source>
</evidence>
<feature type="region of interest" description="Disordered" evidence="1">
    <location>
        <begin position="1"/>
        <end position="75"/>
    </location>
</feature>
<name>A0A7J8CHH7_ROUAE</name>
<sequence>MNASAQVTGSRPGGVASAPQLFCPPRGTLSGRVPGGQDGHLQPRVQQQQRPLSCRRLGSPLGSPGSDGVSVGPARALGSGADPSLGSLRGWAVGSCFPKATLRLRRGSDARWTGGDRWPSPPPPPRFKDGGAGGGAGVGGPEGPEPSWSLPVPPGSGHPQGQDYEPHVNSHTPSRTHTRPHTHTHAPAFYSFPVFMRKTEYSAINRFFRKHTYLRLKHLGVAFFLFIVSWKVACL</sequence>
<accession>A0A7J8CHH7</accession>
<gene>
    <name evidence="2" type="ORF">HJG63_008928</name>
</gene>
<proteinExistence type="predicted"/>
<feature type="compositionally biased region" description="Gly residues" evidence="1">
    <location>
        <begin position="130"/>
        <end position="142"/>
    </location>
</feature>